<sequence>MSQFSPEQGSDAAWLSAGRGMPPALSWGFFTDAPLIALGVAREGGRTLAADAGGGLYLLDPAGRIEHLQRGLKDLSALAFADSGAAAAAAFGEDALGWIEPDLKVKWRQSMPAAITAVAVDPHGRHAAVALSNGDVTVYTNRRKKLARFTALRPLDHLRFLTTRPLLVGAADRGLIASYDLRGRQELDVKTWANCGDLAVTGDGTRMAVAAFNLGVQRFDGAGRVKDTLSTGGSPAKVALAFRGWGPLAVATLERELYRLNAAGDVDWAAPAPAAIAGLALDAPGRLMTVGFETGRVVRLEFFTGG</sequence>
<name>A0A517P8Z9_9PLAN</name>
<accession>A0A517P8Z9</accession>
<dbReference type="Gene3D" id="2.130.10.10">
    <property type="entry name" value="YVTN repeat-like/Quinoprotein amine dehydrogenase"/>
    <property type="match status" value="1"/>
</dbReference>
<dbReference type="Proteomes" id="UP000318741">
    <property type="component" value="Chromosome"/>
</dbReference>
<organism evidence="1 2">
    <name type="scientific">Alienimonas californiensis</name>
    <dbReference type="NCBI Taxonomy" id="2527989"/>
    <lineage>
        <taxon>Bacteria</taxon>
        <taxon>Pseudomonadati</taxon>
        <taxon>Planctomycetota</taxon>
        <taxon>Planctomycetia</taxon>
        <taxon>Planctomycetales</taxon>
        <taxon>Planctomycetaceae</taxon>
        <taxon>Alienimonas</taxon>
    </lineage>
</organism>
<dbReference type="EMBL" id="CP036265">
    <property type="protein sequence ID" value="QDT15849.1"/>
    <property type="molecule type" value="Genomic_DNA"/>
</dbReference>
<reference evidence="1 2" key="1">
    <citation type="submission" date="2019-02" db="EMBL/GenBank/DDBJ databases">
        <title>Deep-cultivation of Planctomycetes and their phenomic and genomic characterization uncovers novel biology.</title>
        <authorList>
            <person name="Wiegand S."/>
            <person name="Jogler M."/>
            <person name="Boedeker C."/>
            <person name="Pinto D."/>
            <person name="Vollmers J."/>
            <person name="Rivas-Marin E."/>
            <person name="Kohn T."/>
            <person name="Peeters S.H."/>
            <person name="Heuer A."/>
            <person name="Rast P."/>
            <person name="Oberbeckmann S."/>
            <person name="Bunk B."/>
            <person name="Jeske O."/>
            <person name="Meyerdierks A."/>
            <person name="Storesund J.E."/>
            <person name="Kallscheuer N."/>
            <person name="Luecker S."/>
            <person name="Lage O.M."/>
            <person name="Pohl T."/>
            <person name="Merkel B.J."/>
            <person name="Hornburger P."/>
            <person name="Mueller R.-W."/>
            <person name="Bruemmer F."/>
            <person name="Labrenz M."/>
            <person name="Spormann A.M."/>
            <person name="Op den Camp H."/>
            <person name="Overmann J."/>
            <person name="Amann R."/>
            <person name="Jetten M.S.M."/>
            <person name="Mascher T."/>
            <person name="Medema M.H."/>
            <person name="Devos D.P."/>
            <person name="Kaster A.-K."/>
            <person name="Ovreas L."/>
            <person name="Rohde M."/>
            <person name="Galperin M.Y."/>
            <person name="Jogler C."/>
        </authorList>
    </citation>
    <scope>NUCLEOTIDE SEQUENCE [LARGE SCALE GENOMIC DNA]</scope>
    <source>
        <strain evidence="1 2">CA12</strain>
    </source>
</reference>
<dbReference type="KEGG" id="acaf:CA12_19440"/>
<dbReference type="RefSeq" id="WP_145358744.1">
    <property type="nucleotide sequence ID" value="NZ_CP036265.1"/>
</dbReference>
<dbReference type="SUPFAM" id="SSF63829">
    <property type="entry name" value="Calcium-dependent phosphotriesterase"/>
    <property type="match status" value="1"/>
</dbReference>
<gene>
    <name evidence="1" type="ORF">CA12_19440</name>
</gene>
<proteinExistence type="predicted"/>
<dbReference type="AlphaFoldDB" id="A0A517P8Z9"/>
<dbReference type="InterPro" id="IPR015943">
    <property type="entry name" value="WD40/YVTN_repeat-like_dom_sf"/>
</dbReference>
<evidence type="ECO:0008006" key="3">
    <source>
        <dbReference type="Google" id="ProtNLM"/>
    </source>
</evidence>
<evidence type="ECO:0000313" key="2">
    <source>
        <dbReference type="Proteomes" id="UP000318741"/>
    </source>
</evidence>
<dbReference type="OrthoDB" id="210095at2"/>
<evidence type="ECO:0000313" key="1">
    <source>
        <dbReference type="EMBL" id="QDT15849.1"/>
    </source>
</evidence>
<keyword evidence="2" id="KW-1185">Reference proteome</keyword>
<protein>
    <recommendedName>
        <fullName evidence="3">WD domain, G-beta repeat</fullName>
    </recommendedName>
</protein>